<dbReference type="InterPro" id="IPR018097">
    <property type="entry name" value="EGF_Ca-bd_CS"/>
</dbReference>
<evidence type="ECO:0000256" key="13">
    <source>
        <dbReference type="PROSITE-ProRule" id="PRU00076"/>
    </source>
</evidence>
<feature type="chain" id="PRO_5028021195" evidence="16">
    <location>
        <begin position="29"/>
        <end position="3033"/>
    </location>
</feature>
<dbReference type="Gene3D" id="2.60.120.200">
    <property type="match status" value="2"/>
</dbReference>
<feature type="domain" description="Cadherin" evidence="19">
    <location>
        <begin position="1005"/>
        <end position="1106"/>
    </location>
</feature>
<comment type="caution">
    <text evidence="13">Lacks conserved residue(s) required for the propagation of feature annotation.</text>
</comment>
<feature type="domain" description="EGF-like" evidence="18">
    <location>
        <begin position="2123"/>
        <end position="2159"/>
    </location>
</feature>
<dbReference type="GO" id="GO:0005886">
    <property type="term" value="C:plasma membrane"/>
    <property type="evidence" value="ECO:0007669"/>
    <property type="project" value="InterPro"/>
</dbReference>
<dbReference type="PROSITE" id="PS50026">
    <property type="entry name" value="EGF_3"/>
    <property type="match status" value="5"/>
</dbReference>
<evidence type="ECO:0000256" key="15">
    <source>
        <dbReference type="SAM" id="Phobius"/>
    </source>
</evidence>
<proteinExistence type="predicted"/>
<feature type="disulfide bond" evidence="13">
    <location>
        <begin position="2149"/>
        <end position="2158"/>
    </location>
</feature>
<feature type="domain" description="Laminin G" evidence="17">
    <location>
        <begin position="2197"/>
        <end position="2385"/>
    </location>
</feature>
<keyword evidence="5" id="KW-0677">Repeat</keyword>
<dbReference type="OrthoDB" id="6252479at2759"/>
<dbReference type="PROSITE" id="PS00022">
    <property type="entry name" value="EGF_1"/>
    <property type="match status" value="5"/>
</dbReference>
<feature type="domain" description="Cadherin" evidence="19">
    <location>
        <begin position="179"/>
        <end position="285"/>
    </location>
</feature>
<evidence type="ECO:0000256" key="4">
    <source>
        <dbReference type="ARBA" id="ARBA00022729"/>
    </source>
</evidence>
<feature type="domain" description="EGF-like" evidence="18">
    <location>
        <begin position="2161"/>
        <end position="2196"/>
    </location>
</feature>
<feature type="domain" description="Cadherin" evidence="19">
    <location>
        <begin position="1107"/>
        <end position="1208"/>
    </location>
</feature>
<feature type="compositionally biased region" description="Polar residues" evidence="14">
    <location>
        <begin position="2959"/>
        <end position="2970"/>
    </location>
</feature>
<keyword evidence="7" id="KW-0130">Cell adhesion</keyword>
<dbReference type="CDD" id="cd11304">
    <property type="entry name" value="Cadherin_repeat"/>
    <property type="match status" value="17"/>
</dbReference>
<dbReference type="SUPFAM" id="SSF49313">
    <property type="entry name" value="Cadherin-like"/>
    <property type="match status" value="17"/>
</dbReference>
<keyword evidence="11" id="KW-0325">Glycoprotein</keyword>
<dbReference type="FunFam" id="2.60.40.60:FF:000020">
    <property type="entry name" value="Dachsous cadherin-related 1b"/>
    <property type="match status" value="6"/>
</dbReference>
<dbReference type="InterPro" id="IPR000152">
    <property type="entry name" value="EGF-type_Asp/Asn_hydroxyl_site"/>
</dbReference>
<dbReference type="InterPro" id="IPR020894">
    <property type="entry name" value="Cadherin_CS"/>
</dbReference>
<evidence type="ECO:0000313" key="21">
    <source>
        <dbReference type="RefSeq" id="XP_029027227.1"/>
    </source>
</evidence>
<dbReference type="InterPro" id="IPR001791">
    <property type="entry name" value="Laminin_G"/>
</dbReference>
<dbReference type="Proteomes" id="UP000515150">
    <property type="component" value="Chromosome 13"/>
</dbReference>
<feature type="disulfide bond" evidence="13">
    <location>
        <begin position="2111"/>
        <end position="2120"/>
    </location>
</feature>
<evidence type="ECO:0000256" key="6">
    <source>
        <dbReference type="ARBA" id="ARBA00022837"/>
    </source>
</evidence>
<feature type="disulfide bond" evidence="13">
    <location>
        <begin position="2073"/>
        <end position="2082"/>
    </location>
</feature>
<dbReference type="GO" id="GO:0060218">
    <property type="term" value="P:hematopoietic stem cell differentiation"/>
    <property type="evidence" value="ECO:0007669"/>
    <property type="project" value="UniProtKB-ARBA"/>
</dbReference>
<keyword evidence="20" id="KW-1185">Reference proteome</keyword>
<feature type="domain" description="Cadherin" evidence="19">
    <location>
        <begin position="1420"/>
        <end position="1523"/>
    </location>
</feature>
<dbReference type="InterPro" id="IPR015919">
    <property type="entry name" value="Cadherin-like_sf"/>
</dbReference>
<dbReference type="Pfam" id="PF02210">
    <property type="entry name" value="Laminin_G_2"/>
    <property type="match status" value="2"/>
</dbReference>
<comment type="subcellular location">
    <subcellularLocation>
        <location evidence="1">Membrane</location>
        <topology evidence="1">Single-pass membrane protein</topology>
    </subcellularLocation>
</comment>
<dbReference type="Pfam" id="PF00008">
    <property type="entry name" value="EGF"/>
    <property type="match status" value="2"/>
</dbReference>
<feature type="disulfide bond" evidence="13">
    <location>
        <begin position="2165"/>
        <end position="2175"/>
    </location>
</feature>
<dbReference type="FunFam" id="2.60.40.60:FF:000106">
    <property type="entry name" value="FAT atypical cadherin 4"/>
    <property type="match status" value="1"/>
</dbReference>
<feature type="disulfide bond" evidence="13">
    <location>
        <begin position="2407"/>
        <end position="2416"/>
    </location>
</feature>
<feature type="domain" description="Cadherin" evidence="19">
    <location>
        <begin position="902"/>
        <end position="1005"/>
    </location>
</feature>
<sequence>MELIGQRIICNLFLFHFLVLNVVSPGHSLNVSSEEQFADFVPEQHMPPSRYHTSADAVPKRGTASSQSHSRWGTQMAFSKTVYSFEVKEDTEPGTVVGKVSTLFDDRSPVTYSVQEDDGGGLFLLSPLSGDFLVSRSLDFEEQSFYVLTVAAQQGDLRVSSVRVYFNVLDVNDNPPVFSQDTFHASLREDTRVGTCFLSLNVSDKDAGDNGDLHLRVTSGDEGSVFFLSPAGTLCLSTQLDRESLSSFSLTVTANDRVLPASSQLTSTAHVIVLVTDVNDNAPAFVSAPSVVVAEDAAPRSVVATVRAEDRDAGSNGEVLYYLKDVSGAFSIGETSGAIQLEEELDREEEETKTITVTATDRGSPSMTSTLNLTVHVQDVNDHDPQFPQSTYSLSVAEDVPRGTSVSQPQAHDRDAGGNGQVRYALTPAAPFAVDVVRGVVVAVEQLDREQLSNYTLIITAFDQGPAPRSATATVSVTVLDVNDFTPVFVPETLVIRVWENEEDQSYLTHQVSAVDEDSEANSQLTYLIEKGNADGLFSITPNGTFQILQTLDREKESLYIITIIAVDSGFPPLTGSLSLHVVVDDTNDNPPEFTEDVYNTIVPEDSPTGTVFAMVTASDVDEGVSGEIRYFMQDTDVPFAIEETSGELFTTNTLDREAVAVYQLSVVGSDKHPTHPLSSSVLVIVLIGDINDHWPRFLNSPYVSYVPDELDPGAVVCAVTATDDDAEINAELRYSLYGQTSDLFVIDPHTGSVFTSGALRNKEDVVVNVHVEDGGENPKFDITTVSVRFQNVSEFPEVSVAVVTDTLSEDAPVGALVATVTAASGRAQPVSFYLAAGNSEDAFHVAPLSGELRLERPLDHESRRSFALLIEARDAGSPPFSSFAQIHLNISDVNDNLPQFTQAEYRCEVLENSPPSWVCDVLAVDADSGSYGAVQYNITDGNTDHFFTIDVESGLLSTSVGLDREYKTEFNLTVEAAEVDNPHHRDRAAVIIVVSDTNDNPPRFSQAFLAAVPEDAPVGHSVLQVTSYDDDIGANAVISYSITDQSDDLPFTIDTTSGRITVERPLDREVQDLYILRVNANDSVWSVSTDVTILITDINDNSPVFVSHFYTVLLPETTETEAFVVQLVATDADLGPNREIVYFMDPLNEEFWVNASTGEVYTKQLLTGYNYTYHFTVFAFDCAAVPLYNSTTVAVRLVPFNHHPPSFLPLRPLIVIPNDMAVGTEVLQLTAVDLDVGNSSANTEYALNGGNASDFFWIQADDGRIFLNQTLADSVNVFLCLSVVAKDRGTPPLSSQTEIMFEITGRNHFPPFFREPDVTFSVPEDLPIGSVIGRIQAEDMDNGANGAIVYSIHPEKPYAPFSIGEASGLLTLVTELDFEILDVYQLQIQATDSGWAPKSSLLNVTVSVMDVNDNPPVFLSSEYLTSLPENSETGTKVLTVTAADADSGAFSQIFYSLTAGHVDKFAIDSRNGTITTLDVFDYEREQVFDLTVRASNTGRQTLFSLAHVVIHISDVNEFTPTFINKEFSFSVLKNVPLRSRIGKVTAIDYDQGPEGQVFYLMFGQNKYIGFEVDELSGEIYTTGSLRKQGNNNVVLKVMAKNAGVITGLNVDETLVHISVIDTNDAPVFTSALYEVNVTEDSPAGTSVLTVSALDQDSILDWNRFFFSIEDGNSNYSFAIDASSGVISVNSPLDRELYPVFNLTVTATDNGSPPATGTSAVIVTIDDVNDNAPKLTYTEAQLKENQPQGTIVARLNAFDADSALNQGPFTFWLVNPLTESPFSLTPDGVLFSTKPTDRELTPTYRILVAVRDSGTPPLSSTTMFHIAIVDENDNPSLPRNIFIEVKYFGSSFQGGMIGNVRPDDQDETDSFSCTIKSGPTNMFIIPNGTCELWSSPFQGEATFNITIEATDHLHYPVNNSIYINYKGFTNASIDNCILFYVSSPSMQEFLSNKYLKFVKALDSLFNLQASKTHVFGIKHIGREILLLAAVKNYNGEYLSQDVASGISSGHKKLLEAQSSVAISHITSDPCLTSPCRNGAMCHKSIFISQSVAVLESLAVIYVSPQKEVFNCTCARGFTGTLCQDDIDECELNPCENDGTCVNMAGSFYCHCRSGFSGSVCSVDGDQCLMLQCQNGGMCIPTQDGYDCRCTPGFEGEMCEQFTDHCTSAPCGQGSCTNSQTGFACQCPFGVSGVHCEDHSYGFEELSFMEFPPLDRRINLISLEFATVQKDSLLLYNPSSSREYLALEILDGTIHLSYDLGSGPVKLQTTKQVADGQFHGITVRRIGNMGSVHVDNCTDVENSGFCFSQNDGSNSQRTLDVGNSNMTFGGLRTIELILLQPTHIKSHDFVGCIRNIQVNGILLRPSMALSTYNILDRCPRAAVSPCHNNPCKNGGVCHDLWSHHHCECRGSFTGSNCARATSEELALRFTSNEYVEYFVKERFRRDFQLKNLLDNEKEENTGDQALINIKFKTKDGGVLISVLTQIGYLLLDVIDGKLVFIFRDTVSGHKSEIAVEPPVADGLWHVVLIISHGQNTLLLLDDNPVLNVTHQMMKFTPVTVEKIVVGAAVTADSKLQHSGFAGCVQYFNATSSDLLVSEHSVMVDIWPSLTLVQSSCSSSGVCIPLACSEKAAAWTHCLSSHCQSQWCGPAAQNRTCICLHNVSNHMCDICSSTAESPDWCHTVQGSSMWLIAVLLPLISILLIVGMLVVLYRVRRLSSQCWSHNLPQKTQHGADNAAFRFDCSRTDVAPEPSEDPQRFSVSEFYCDVNVSSVQFVPNCELEYYETESISSSFHSDAASLKLSWHKSPYSTKCGNEDHKKWGDLKVLLAGFEEECCGEEQAKRPTRPQNAASLYKRAITKIDAVKSLHTPPFYTKTFLQPELLHHVQNLTFEEISKLNIHLERTTLQQALRPGPIRSVPATHVPSDSETESTFTCSESESRHYSVTSTGKSEPDQLPPSAGVTQDNNSSLNSLFKAPSTADQQKPKSISSSMFVEWEKALNMNLPFISYAPIFEEIAQLPPAPGSNMQSDAGELI</sequence>
<evidence type="ECO:0000256" key="9">
    <source>
        <dbReference type="ARBA" id="ARBA00023136"/>
    </source>
</evidence>
<dbReference type="RefSeq" id="XP_029027227.1">
    <property type="nucleotide sequence ID" value="XM_029171394.3"/>
</dbReference>
<dbReference type="FunFam" id="2.60.40.60:FF:000015">
    <property type="entry name" value="FAT atypical cadherin 1"/>
    <property type="match status" value="1"/>
</dbReference>
<dbReference type="GO" id="GO:0005509">
    <property type="term" value="F:calcium ion binding"/>
    <property type="evidence" value="ECO:0007669"/>
    <property type="project" value="UniProtKB-UniRule"/>
</dbReference>
<evidence type="ECO:0000256" key="11">
    <source>
        <dbReference type="ARBA" id="ARBA00023180"/>
    </source>
</evidence>
<dbReference type="CDD" id="cd00054">
    <property type="entry name" value="EGF_CA"/>
    <property type="match status" value="4"/>
</dbReference>
<dbReference type="SMART" id="SM00181">
    <property type="entry name" value="EGF"/>
    <property type="match status" value="5"/>
</dbReference>
<evidence type="ECO:0000259" key="18">
    <source>
        <dbReference type="PROSITE" id="PS50026"/>
    </source>
</evidence>
<keyword evidence="9 15" id="KW-0472">Membrane</keyword>
<reference evidence="21" key="1">
    <citation type="submission" date="2025-08" db="UniProtKB">
        <authorList>
            <consortium name="RefSeq"/>
        </authorList>
    </citation>
    <scope>IDENTIFICATION</scope>
</reference>
<evidence type="ECO:0000256" key="12">
    <source>
        <dbReference type="PROSITE-ProRule" id="PRU00043"/>
    </source>
</evidence>
<dbReference type="FunFam" id="2.60.40.60:FF:000080">
    <property type="entry name" value="FAT atypical cadherin 1"/>
    <property type="match status" value="1"/>
</dbReference>
<dbReference type="Gene3D" id="2.60.40.60">
    <property type="entry name" value="Cadherins"/>
    <property type="match status" value="17"/>
</dbReference>
<dbReference type="GeneID" id="114868072"/>
<feature type="domain" description="Cadherin" evidence="19">
    <location>
        <begin position="595"/>
        <end position="698"/>
    </location>
</feature>
<keyword evidence="4 16" id="KW-0732">Signal</keyword>
<feature type="signal peptide" evidence="16">
    <location>
        <begin position="1"/>
        <end position="28"/>
    </location>
</feature>
<keyword evidence="10 13" id="KW-1015">Disulfide bond</keyword>
<keyword evidence="6 12" id="KW-0106">Calcium</keyword>
<dbReference type="GO" id="GO:0007156">
    <property type="term" value="P:homophilic cell adhesion via plasma membrane adhesion molecules"/>
    <property type="evidence" value="ECO:0007669"/>
    <property type="project" value="InterPro"/>
</dbReference>
<dbReference type="PANTHER" id="PTHR24026">
    <property type="entry name" value="FAT ATYPICAL CADHERIN-RELATED"/>
    <property type="match status" value="1"/>
</dbReference>
<feature type="domain" description="Cadherin" evidence="19">
    <location>
        <begin position="285"/>
        <end position="387"/>
    </location>
</feature>
<keyword evidence="8 15" id="KW-1133">Transmembrane helix</keyword>
<dbReference type="InterPro" id="IPR000742">
    <property type="entry name" value="EGF"/>
</dbReference>
<dbReference type="InterPro" id="IPR013320">
    <property type="entry name" value="ConA-like_dom_sf"/>
</dbReference>
<dbReference type="PRINTS" id="PR00205">
    <property type="entry name" value="CADHERIN"/>
</dbReference>
<feature type="region of interest" description="Disordered" evidence="14">
    <location>
        <begin position="2908"/>
        <end position="2986"/>
    </location>
</feature>
<feature type="compositionally biased region" description="Polar residues" evidence="14">
    <location>
        <begin position="2977"/>
        <end position="2986"/>
    </location>
</feature>
<evidence type="ECO:0000256" key="14">
    <source>
        <dbReference type="SAM" id="MobiDB-lite"/>
    </source>
</evidence>
<dbReference type="Gene3D" id="2.10.25.10">
    <property type="entry name" value="Laminin"/>
    <property type="match status" value="5"/>
</dbReference>
<feature type="region of interest" description="Disordered" evidence="14">
    <location>
        <begin position="48"/>
        <end position="68"/>
    </location>
</feature>
<dbReference type="InterPro" id="IPR002126">
    <property type="entry name" value="Cadherin-like_dom"/>
</dbReference>
<feature type="domain" description="Cadherin" evidence="19">
    <location>
        <begin position="1524"/>
        <end position="1629"/>
    </location>
</feature>
<evidence type="ECO:0000259" key="19">
    <source>
        <dbReference type="PROSITE" id="PS50268"/>
    </source>
</evidence>
<gene>
    <name evidence="21" type="primary">LOC114868072</name>
</gene>
<evidence type="ECO:0000256" key="3">
    <source>
        <dbReference type="ARBA" id="ARBA00022692"/>
    </source>
</evidence>
<dbReference type="GO" id="GO:1901222">
    <property type="term" value="P:regulation of non-canonical NF-kappaB signal transduction"/>
    <property type="evidence" value="ECO:0007669"/>
    <property type="project" value="UniProtKB-ARBA"/>
</dbReference>
<dbReference type="InParanoid" id="A0A6P7P4A9"/>
<dbReference type="SUPFAM" id="SSF57196">
    <property type="entry name" value="EGF/Laminin"/>
    <property type="match status" value="2"/>
</dbReference>
<evidence type="ECO:0000259" key="17">
    <source>
        <dbReference type="PROSITE" id="PS50025"/>
    </source>
</evidence>
<dbReference type="PANTHER" id="PTHR24026:SF136">
    <property type="entry name" value="PROTOCADHERIN-23"/>
    <property type="match status" value="1"/>
</dbReference>
<evidence type="ECO:0000313" key="20">
    <source>
        <dbReference type="Proteomes" id="UP000515150"/>
    </source>
</evidence>
<evidence type="ECO:0000256" key="2">
    <source>
        <dbReference type="ARBA" id="ARBA00022536"/>
    </source>
</evidence>
<dbReference type="InterPro" id="IPR001881">
    <property type="entry name" value="EGF-like_Ca-bd_dom"/>
</dbReference>
<dbReference type="Pfam" id="PF00028">
    <property type="entry name" value="Cadherin"/>
    <property type="match status" value="17"/>
</dbReference>
<dbReference type="SMART" id="SM00282">
    <property type="entry name" value="LamG"/>
    <property type="match status" value="2"/>
</dbReference>
<feature type="domain" description="EGF-like" evidence="18">
    <location>
        <begin position="2381"/>
        <end position="2417"/>
    </location>
</feature>
<feature type="domain" description="Cadherin" evidence="19">
    <location>
        <begin position="699"/>
        <end position="799"/>
    </location>
</feature>
<feature type="domain" description="Cadherin" evidence="19">
    <location>
        <begin position="1734"/>
        <end position="1840"/>
    </location>
</feature>
<dbReference type="PROSITE" id="PS01187">
    <property type="entry name" value="EGF_CA"/>
    <property type="match status" value="1"/>
</dbReference>
<feature type="domain" description="Cadherin" evidence="19">
    <location>
        <begin position="388"/>
        <end position="489"/>
    </location>
</feature>
<dbReference type="SMART" id="SM00112">
    <property type="entry name" value="CA"/>
    <property type="match status" value="17"/>
</dbReference>
<organism evidence="20 21">
    <name type="scientific">Betta splendens</name>
    <name type="common">Siamese fighting fish</name>
    <dbReference type="NCBI Taxonomy" id="158456"/>
    <lineage>
        <taxon>Eukaryota</taxon>
        <taxon>Metazoa</taxon>
        <taxon>Chordata</taxon>
        <taxon>Craniata</taxon>
        <taxon>Vertebrata</taxon>
        <taxon>Euteleostomi</taxon>
        <taxon>Actinopterygii</taxon>
        <taxon>Neopterygii</taxon>
        <taxon>Teleostei</taxon>
        <taxon>Neoteleostei</taxon>
        <taxon>Acanthomorphata</taxon>
        <taxon>Anabantaria</taxon>
        <taxon>Anabantiformes</taxon>
        <taxon>Anabantoidei</taxon>
        <taxon>Osphronemidae</taxon>
        <taxon>Betta</taxon>
    </lineage>
</organism>
<dbReference type="SUPFAM" id="SSF49899">
    <property type="entry name" value="Concanavalin A-like lectins/glucanases"/>
    <property type="match status" value="2"/>
</dbReference>
<dbReference type="PROSITE" id="PS00232">
    <property type="entry name" value="CADHERIN_1"/>
    <property type="match status" value="7"/>
</dbReference>
<feature type="domain" description="Cadherin" evidence="19">
    <location>
        <begin position="1315"/>
        <end position="1419"/>
    </location>
</feature>
<keyword evidence="2 13" id="KW-0245">EGF-like domain</keyword>
<feature type="region of interest" description="Disordered" evidence="14">
    <location>
        <begin position="398"/>
        <end position="420"/>
    </location>
</feature>
<feature type="domain" description="Cadherin" evidence="19">
    <location>
        <begin position="490"/>
        <end position="594"/>
    </location>
</feature>
<dbReference type="FunFam" id="2.60.40.60:FF:000024">
    <property type="entry name" value="FAT atypical cadherin 3"/>
    <property type="match status" value="1"/>
</dbReference>
<evidence type="ECO:0000256" key="16">
    <source>
        <dbReference type="SAM" id="SignalP"/>
    </source>
</evidence>
<protein>
    <submittedName>
        <fullName evidence="21">Protocadherin Fat 4</fullName>
    </submittedName>
</protein>
<dbReference type="CDD" id="cd00110">
    <property type="entry name" value="LamG"/>
    <property type="match status" value="2"/>
</dbReference>
<accession>A0A6P7P4A9</accession>
<dbReference type="FunFam" id="2.10.25.10:FF:000472">
    <property type="entry name" value="Uncharacterized protein, isoform A"/>
    <property type="match status" value="1"/>
</dbReference>
<dbReference type="FunFam" id="2.60.40.60:FF:000039">
    <property type="entry name" value="FAT atypical cadherin 3"/>
    <property type="match status" value="1"/>
</dbReference>
<feature type="domain" description="EGF-like" evidence="18">
    <location>
        <begin position="2085"/>
        <end position="2121"/>
    </location>
</feature>
<dbReference type="PROSITE" id="PS00010">
    <property type="entry name" value="ASX_HYDROXYL"/>
    <property type="match status" value="2"/>
</dbReference>
<feature type="disulfide bond" evidence="13">
    <location>
        <begin position="2186"/>
        <end position="2195"/>
    </location>
</feature>
<evidence type="ECO:0000256" key="8">
    <source>
        <dbReference type="ARBA" id="ARBA00022989"/>
    </source>
</evidence>
<feature type="transmembrane region" description="Helical" evidence="15">
    <location>
        <begin position="2687"/>
        <end position="2710"/>
    </location>
</feature>
<dbReference type="PROSITE" id="PS50025">
    <property type="entry name" value="LAM_G_DOMAIN"/>
    <property type="match status" value="2"/>
</dbReference>
<feature type="domain" description="EGF-like" evidence="18">
    <location>
        <begin position="2026"/>
        <end position="2083"/>
    </location>
</feature>
<dbReference type="GO" id="GO:0009653">
    <property type="term" value="P:anatomical structure morphogenesis"/>
    <property type="evidence" value="ECO:0007669"/>
    <property type="project" value="UniProtKB-ARBA"/>
</dbReference>
<dbReference type="GO" id="GO:0045597">
    <property type="term" value="P:positive regulation of cell differentiation"/>
    <property type="evidence" value="ECO:0007669"/>
    <property type="project" value="UniProtKB-ARBA"/>
</dbReference>
<feature type="domain" description="Laminin G" evidence="17">
    <location>
        <begin position="2441"/>
        <end position="2615"/>
    </location>
</feature>
<keyword evidence="3 15" id="KW-0812">Transmembrane</keyword>
<dbReference type="PROSITE" id="PS50268">
    <property type="entry name" value="CADHERIN_2"/>
    <property type="match status" value="17"/>
</dbReference>
<name>A0A6P7P4A9_BETSP</name>
<feature type="domain" description="Cadherin" evidence="19">
    <location>
        <begin position="1630"/>
        <end position="1735"/>
    </location>
</feature>
<dbReference type="SMART" id="SM00179">
    <property type="entry name" value="EGF_CA"/>
    <property type="match status" value="4"/>
</dbReference>
<evidence type="ECO:0000256" key="1">
    <source>
        <dbReference type="ARBA" id="ARBA00004167"/>
    </source>
</evidence>
<dbReference type="KEGG" id="bspl:114868072"/>
<evidence type="ECO:0000256" key="5">
    <source>
        <dbReference type="ARBA" id="ARBA00022737"/>
    </source>
</evidence>
<evidence type="ECO:0000256" key="7">
    <source>
        <dbReference type="ARBA" id="ARBA00022889"/>
    </source>
</evidence>
<feature type="domain" description="Cadherin" evidence="19">
    <location>
        <begin position="79"/>
        <end position="178"/>
    </location>
</feature>
<feature type="domain" description="Cadherin" evidence="19">
    <location>
        <begin position="1217"/>
        <end position="1314"/>
    </location>
</feature>
<evidence type="ECO:0000256" key="10">
    <source>
        <dbReference type="ARBA" id="ARBA00023157"/>
    </source>
</evidence>
<dbReference type="PROSITE" id="PS01186">
    <property type="entry name" value="EGF_2"/>
    <property type="match status" value="3"/>
</dbReference>
<feature type="domain" description="Cadherin" evidence="19">
    <location>
        <begin position="807"/>
        <end position="901"/>
    </location>
</feature>